<accession>A0AC34R917</accession>
<evidence type="ECO:0000313" key="2">
    <source>
        <dbReference type="WBParaSite" id="JU765_v2.g4544.t1"/>
    </source>
</evidence>
<dbReference type="WBParaSite" id="JU765_v2.g4544.t1">
    <property type="protein sequence ID" value="JU765_v2.g4544.t1"/>
    <property type="gene ID" value="JU765_v2.g4544"/>
</dbReference>
<organism evidence="1 2">
    <name type="scientific">Panagrolaimus sp. JU765</name>
    <dbReference type="NCBI Taxonomy" id="591449"/>
    <lineage>
        <taxon>Eukaryota</taxon>
        <taxon>Metazoa</taxon>
        <taxon>Ecdysozoa</taxon>
        <taxon>Nematoda</taxon>
        <taxon>Chromadorea</taxon>
        <taxon>Rhabditida</taxon>
        <taxon>Tylenchina</taxon>
        <taxon>Panagrolaimomorpha</taxon>
        <taxon>Panagrolaimoidea</taxon>
        <taxon>Panagrolaimidae</taxon>
        <taxon>Panagrolaimus</taxon>
    </lineage>
</organism>
<reference evidence="2" key="1">
    <citation type="submission" date="2022-11" db="UniProtKB">
        <authorList>
            <consortium name="WormBaseParasite"/>
        </authorList>
    </citation>
    <scope>IDENTIFICATION</scope>
</reference>
<proteinExistence type="predicted"/>
<name>A0AC34R917_9BILA</name>
<dbReference type="Proteomes" id="UP000887576">
    <property type="component" value="Unplaced"/>
</dbReference>
<protein>
    <submittedName>
        <fullName evidence="2">Uncharacterized protein</fullName>
    </submittedName>
</protein>
<evidence type="ECO:0000313" key="1">
    <source>
        <dbReference type="Proteomes" id="UP000887576"/>
    </source>
</evidence>
<sequence>MENKPGESTTNPDDLEEGEIVDTNDSETIESENPTSSSEIKESQKEEGEINKMDEEKDKNEKNAEENQQKFRIVFGGKRGPSTIKPTITVNGNDVYDFDSNMDDETAPSAPKKFKRGSPVAKKSKKQSEPVLDDDDEPKLQIDEEEDETMDIDGGESKKVPPLRIMLPTKASDDDDHRDDDIDEQEIEEKEEKPITRKGKGGKKAAIVPARLTRAKLKQVTEEGPAKRKGRIGSSLIADFDFDEYSLSPGLGVDEDNQEIETRQLLPPVPPPVRAWDLIQNDFHKGRVGLRKLIAENYRKTFPKTIEERPIEPEIPNYDEFMINVKDYFLKSSKYSKPLPTKIHSILYKWPKIIRNLWLKQERTRRNKEIEHEKEKNRLQMFGEREYLRSVRSTILQERNEITVMKLLTDEEALMKLLTDEEACNPIIFDSYRPEPEWPAMIPETVEETMEKLTKMSEKLRNKQMIESRTIHYLQKLEMEKLLQENEFIPENTKIQDVAIPRIKIETITFEYLIPIKPVEVKKPGPVLPPPEIIQEFGGDDDDESFFKESRCIIPTGGDSGDS</sequence>